<name>A0AB73H081_9XANT</name>
<organism evidence="2">
    <name type="scientific">Xanthomonas arboricola</name>
    <dbReference type="NCBI Taxonomy" id="56448"/>
    <lineage>
        <taxon>Bacteria</taxon>
        <taxon>Pseudomonadati</taxon>
        <taxon>Pseudomonadota</taxon>
        <taxon>Gammaproteobacteria</taxon>
        <taxon>Lysobacterales</taxon>
        <taxon>Lysobacteraceae</taxon>
        <taxon>Xanthomonas</taxon>
    </lineage>
</organism>
<evidence type="ECO:0000313" key="2">
    <source>
        <dbReference type="EMBL" id="MBB5671794.1"/>
    </source>
</evidence>
<keyword evidence="1" id="KW-0472">Membrane</keyword>
<keyword evidence="1" id="KW-0812">Transmembrane</keyword>
<reference evidence="2" key="1">
    <citation type="submission" date="2020-08" db="EMBL/GenBank/DDBJ databases">
        <title>Studying the diversity of plant-associated saprophytic bacteria and their role in host health and plant-pathogen interactions.</title>
        <authorList>
            <person name="Potnis N."/>
        </authorList>
    </citation>
    <scope>NUCLEOTIDE SEQUENCE</scope>
    <source>
        <strain evidence="2">F21</strain>
    </source>
</reference>
<dbReference type="EMBL" id="JACIIQ010000015">
    <property type="protein sequence ID" value="MBB5671794.1"/>
    <property type="molecule type" value="Genomic_DNA"/>
</dbReference>
<dbReference type="RefSeq" id="WP_184578169.1">
    <property type="nucleotide sequence ID" value="NZ_JACIIQ010000015.1"/>
</dbReference>
<dbReference type="Proteomes" id="UP000528595">
    <property type="component" value="Unassembled WGS sequence"/>
</dbReference>
<sequence length="236" mass="26215">MRHIDLSPSTNALMESHNQIGLALSALGDFTNGFLHLPQGLSLCIPSNMLRLCRYVIDGSSQHLQFLGRLISSFDGRRSPFSRTATNDGESLRFAEIIIELTDSGRATEISEYDEEIANQLDGAYEQAWYKVELSPKRNFVKDYIAHLMSWSKNSGGLIVERGRRSLSHLGHFISIVQVPDKLAHLTNLKQKMQAMIWKPLGKSKGKYYITITISVLGLVYLPAGIIGVGLAVVDP</sequence>
<proteinExistence type="predicted"/>
<keyword evidence="1" id="KW-1133">Transmembrane helix</keyword>
<protein>
    <submittedName>
        <fullName evidence="2">Uncharacterized protein</fullName>
    </submittedName>
</protein>
<feature type="transmembrane region" description="Helical" evidence="1">
    <location>
        <begin position="208"/>
        <end position="234"/>
    </location>
</feature>
<evidence type="ECO:0000256" key="1">
    <source>
        <dbReference type="SAM" id="Phobius"/>
    </source>
</evidence>
<accession>A0AB73H081</accession>
<dbReference type="AlphaFoldDB" id="A0AB73H081"/>
<comment type="caution">
    <text evidence="2">The sequence shown here is derived from an EMBL/GenBank/DDBJ whole genome shotgun (WGS) entry which is preliminary data.</text>
</comment>
<gene>
    <name evidence="2" type="ORF">FHR65_003375</name>
</gene>